<keyword evidence="7" id="KW-1185">Reference proteome</keyword>
<evidence type="ECO:0000256" key="2">
    <source>
        <dbReference type="ARBA" id="ARBA00022803"/>
    </source>
</evidence>
<dbReference type="InterPro" id="IPR051012">
    <property type="entry name" value="CellSynth/LPSAsmb/PSIAsmb"/>
</dbReference>
<keyword evidence="1" id="KW-0677">Repeat</keyword>
<feature type="signal peptide" evidence="5">
    <location>
        <begin position="1"/>
        <end position="20"/>
    </location>
</feature>
<dbReference type="PANTHER" id="PTHR45586:SF1">
    <property type="entry name" value="LIPOPOLYSACCHARIDE ASSEMBLY PROTEIN B"/>
    <property type="match status" value="1"/>
</dbReference>
<dbReference type="AlphaFoldDB" id="A0A5B8I9Q1"/>
<feature type="repeat" description="TPR" evidence="3">
    <location>
        <begin position="761"/>
        <end position="794"/>
    </location>
</feature>
<dbReference type="Pfam" id="PF13432">
    <property type="entry name" value="TPR_16"/>
    <property type="match status" value="1"/>
</dbReference>
<evidence type="ECO:0000256" key="5">
    <source>
        <dbReference type="SAM" id="SignalP"/>
    </source>
</evidence>
<organism evidence="6 7">
    <name type="scientific">Qingshengfaniella alkalisoli</name>
    <dbReference type="NCBI Taxonomy" id="2599296"/>
    <lineage>
        <taxon>Bacteria</taxon>
        <taxon>Pseudomonadati</taxon>
        <taxon>Pseudomonadota</taxon>
        <taxon>Alphaproteobacteria</taxon>
        <taxon>Rhodobacterales</taxon>
        <taxon>Paracoccaceae</taxon>
        <taxon>Qingshengfaniella</taxon>
    </lineage>
</organism>
<dbReference type="Gene3D" id="1.25.40.10">
    <property type="entry name" value="Tetratricopeptide repeat domain"/>
    <property type="match status" value="6"/>
</dbReference>
<protein>
    <submittedName>
        <fullName evidence="6">Tetratricopeptide repeat protein</fullName>
    </submittedName>
</protein>
<dbReference type="KEGG" id="lit:FPZ52_09130"/>
<dbReference type="EMBL" id="CP042261">
    <property type="protein sequence ID" value="QDY69766.1"/>
    <property type="molecule type" value="Genomic_DNA"/>
</dbReference>
<reference evidence="6 7" key="1">
    <citation type="submission" date="2019-07" db="EMBL/GenBank/DDBJ databases">
        <title>Litoreibacter alkalisoli sp. nov., isolated from saline-alkaline soil.</title>
        <authorList>
            <person name="Wang S."/>
            <person name="Xu L."/>
            <person name="Xing Y.-T."/>
            <person name="Sun J.-Q."/>
        </authorList>
    </citation>
    <scope>NUCLEOTIDE SEQUENCE [LARGE SCALE GENOMIC DNA]</scope>
    <source>
        <strain evidence="6 7">LN3S51</strain>
    </source>
</reference>
<dbReference type="OrthoDB" id="7637125at2"/>
<dbReference type="SUPFAM" id="SSF48452">
    <property type="entry name" value="TPR-like"/>
    <property type="match status" value="4"/>
</dbReference>
<evidence type="ECO:0000313" key="6">
    <source>
        <dbReference type="EMBL" id="QDY69766.1"/>
    </source>
</evidence>
<evidence type="ECO:0000256" key="4">
    <source>
        <dbReference type="SAM" id="MobiDB-lite"/>
    </source>
</evidence>
<dbReference type="PROSITE" id="PS51257">
    <property type="entry name" value="PROKAR_LIPOPROTEIN"/>
    <property type="match status" value="1"/>
</dbReference>
<evidence type="ECO:0000256" key="1">
    <source>
        <dbReference type="ARBA" id="ARBA00022737"/>
    </source>
</evidence>
<dbReference type="SMART" id="SM00028">
    <property type="entry name" value="TPR"/>
    <property type="match status" value="7"/>
</dbReference>
<evidence type="ECO:0000313" key="7">
    <source>
        <dbReference type="Proteomes" id="UP000318483"/>
    </source>
</evidence>
<dbReference type="Proteomes" id="UP000318483">
    <property type="component" value="Chromosome"/>
</dbReference>
<dbReference type="InterPro" id="IPR019734">
    <property type="entry name" value="TPR_rpt"/>
</dbReference>
<proteinExistence type="predicted"/>
<dbReference type="Pfam" id="PF14559">
    <property type="entry name" value="TPR_19"/>
    <property type="match status" value="2"/>
</dbReference>
<dbReference type="PANTHER" id="PTHR45586">
    <property type="entry name" value="TPR REPEAT-CONTAINING PROTEIN PA4667"/>
    <property type="match status" value="1"/>
</dbReference>
<gene>
    <name evidence="6" type="ORF">FPZ52_09130</name>
</gene>
<accession>A0A5B8I9Q1</accession>
<evidence type="ECO:0000256" key="3">
    <source>
        <dbReference type="PROSITE-ProRule" id="PRU00339"/>
    </source>
</evidence>
<keyword evidence="5" id="KW-0732">Signal</keyword>
<sequence>MTLKKFTIAALLSLSVAGLAGCESSDKKAERLYQESVELAEEGQVEKAIVNLKSVFDLNGQHEAARMLYADLNRGKGDLQEAYRHYLLLTEQYPENLDARIKLAEMAMPIGEWEEVKRHATAAAKMAPDNATVRAILNATRYRDLSTGTADPQELQAVVDDAKLLSDKNPEDLISRRILIDYYSRQGEFDQALVVLDDALALEPDNADLNRAKLSLLVQSDNLAGLGDQLKTMVARFPDDAESRSALVRWYLIQNDIDGAEQFIRDLVEDGGDDIPPRVSLVQFLQSVRGPEAALAEIDKQISEGVDSALFRSLRASIWFDQGKRDNAIAEMESILDGAETNDQTNNLKVTLARMQLAVGDETAADALISDVLEADAQNVGALKVRADRLIEQDKVRDAVLALRTALDQDPDDVEALTLLAKAYERDGNRELVGESLSLAVDASKNAPEESLRYAEFLKADEHFVRAETVLINALQLAPANVGVLRSLGQTYLQMEDWSRARQVSETLRNLKNQEATAVASALDDAILQSTGDSEESISLLQSLVAEGSAGTAARAEVVRRHLARNDLEAARSYMDQSLAETDDPDAKRDLQYLNAALLSVEGNPDGAEAIYRDLLAQNDQAEAVWRSLALLKINRGQLDEAQQIVTDGIAANENSATLKWLDASLAERTGDYDRAIAIYEDLYAADSGSALIANNLASMITTYYDDQEHLERAFVVARRLRGTDVPAFQDTYGWIAFRLGNIDEALEYLESAAEGMPRNPSVQYHLGKVYAAKGRTDEARNQFERAVELWGDTDVPEAQDARQQLTSPEPAPEAKSKQQ</sequence>
<dbReference type="RefSeq" id="WP_146365143.1">
    <property type="nucleotide sequence ID" value="NZ_CP042261.1"/>
</dbReference>
<feature type="region of interest" description="Disordered" evidence="4">
    <location>
        <begin position="791"/>
        <end position="820"/>
    </location>
</feature>
<dbReference type="InterPro" id="IPR011990">
    <property type="entry name" value="TPR-like_helical_dom_sf"/>
</dbReference>
<feature type="chain" id="PRO_5023072537" evidence="5">
    <location>
        <begin position="21"/>
        <end position="820"/>
    </location>
</feature>
<name>A0A5B8I9Q1_9RHOB</name>
<dbReference type="PROSITE" id="PS50005">
    <property type="entry name" value="TPR"/>
    <property type="match status" value="2"/>
</dbReference>
<feature type="repeat" description="TPR" evidence="3">
    <location>
        <begin position="173"/>
        <end position="206"/>
    </location>
</feature>
<keyword evidence="2 3" id="KW-0802">TPR repeat</keyword>